<organism evidence="3 4">
    <name type="scientific">Coemansia biformis</name>
    <dbReference type="NCBI Taxonomy" id="1286918"/>
    <lineage>
        <taxon>Eukaryota</taxon>
        <taxon>Fungi</taxon>
        <taxon>Fungi incertae sedis</taxon>
        <taxon>Zoopagomycota</taxon>
        <taxon>Kickxellomycotina</taxon>
        <taxon>Kickxellomycetes</taxon>
        <taxon>Kickxellales</taxon>
        <taxon>Kickxellaceae</taxon>
        <taxon>Coemansia</taxon>
    </lineage>
</organism>
<dbReference type="PROSITE" id="PS50846">
    <property type="entry name" value="HMA_2"/>
    <property type="match status" value="1"/>
</dbReference>
<dbReference type="OrthoDB" id="689350at2759"/>
<evidence type="ECO:0000313" key="4">
    <source>
        <dbReference type="Proteomes" id="UP001143981"/>
    </source>
</evidence>
<feature type="compositionally biased region" description="Basic and acidic residues" evidence="1">
    <location>
        <begin position="76"/>
        <end position="93"/>
    </location>
</feature>
<keyword evidence="4" id="KW-1185">Reference proteome</keyword>
<dbReference type="EMBL" id="JANBOI010004120">
    <property type="protein sequence ID" value="KAJ1717972.1"/>
    <property type="molecule type" value="Genomic_DNA"/>
</dbReference>
<dbReference type="CDD" id="cd00371">
    <property type="entry name" value="HMA"/>
    <property type="match status" value="1"/>
</dbReference>
<proteinExistence type="predicted"/>
<sequence length="93" mass="10364">VFFYTVAMSCGGCSNAVIKALANAEFRNVKADLTKQRVTVTVDEELEGEELETKRKDIFKIIEKTGKKASIPDAQKLAEMKEEHEAEEAKQDA</sequence>
<protein>
    <recommendedName>
        <fullName evidence="2">HMA domain-containing protein</fullName>
    </recommendedName>
</protein>
<comment type="caution">
    <text evidence="3">The sequence shown here is derived from an EMBL/GenBank/DDBJ whole genome shotgun (WGS) entry which is preliminary data.</text>
</comment>
<name>A0A9W8CNK8_9FUNG</name>
<dbReference type="Gene3D" id="3.30.70.100">
    <property type="match status" value="1"/>
</dbReference>
<dbReference type="Proteomes" id="UP001143981">
    <property type="component" value="Unassembled WGS sequence"/>
</dbReference>
<evidence type="ECO:0000259" key="2">
    <source>
        <dbReference type="PROSITE" id="PS50846"/>
    </source>
</evidence>
<dbReference type="SUPFAM" id="SSF55008">
    <property type="entry name" value="HMA, heavy metal-associated domain"/>
    <property type="match status" value="1"/>
</dbReference>
<reference evidence="3" key="1">
    <citation type="submission" date="2022-07" db="EMBL/GenBank/DDBJ databases">
        <title>Phylogenomic reconstructions and comparative analyses of Kickxellomycotina fungi.</title>
        <authorList>
            <person name="Reynolds N.K."/>
            <person name="Stajich J.E."/>
            <person name="Barry K."/>
            <person name="Grigoriev I.V."/>
            <person name="Crous P."/>
            <person name="Smith M.E."/>
        </authorList>
    </citation>
    <scope>NUCLEOTIDE SEQUENCE</scope>
    <source>
        <strain evidence="3">BCRC 34381</strain>
    </source>
</reference>
<evidence type="ECO:0000256" key="1">
    <source>
        <dbReference type="SAM" id="MobiDB-lite"/>
    </source>
</evidence>
<gene>
    <name evidence="3" type="ORF">LPJ61_006991</name>
</gene>
<dbReference type="InterPro" id="IPR036163">
    <property type="entry name" value="HMA_dom_sf"/>
</dbReference>
<feature type="non-terminal residue" evidence="3">
    <location>
        <position position="1"/>
    </location>
</feature>
<feature type="domain" description="HMA" evidence="2">
    <location>
        <begin position="1"/>
        <end position="70"/>
    </location>
</feature>
<evidence type="ECO:0000313" key="3">
    <source>
        <dbReference type="EMBL" id="KAJ1717972.1"/>
    </source>
</evidence>
<accession>A0A9W8CNK8</accession>
<feature type="region of interest" description="Disordered" evidence="1">
    <location>
        <begin position="72"/>
        <end position="93"/>
    </location>
</feature>
<dbReference type="AlphaFoldDB" id="A0A9W8CNK8"/>
<dbReference type="InterPro" id="IPR006121">
    <property type="entry name" value="HMA_dom"/>
</dbReference>
<dbReference type="Pfam" id="PF00403">
    <property type="entry name" value="HMA"/>
    <property type="match status" value="1"/>
</dbReference>
<dbReference type="GO" id="GO:0046872">
    <property type="term" value="F:metal ion binding"/>
    <property type="evidence" value="ECO:0007669"/>
    <property type="project" value="InterPro"/>
</dbReference>